<dbReference type="EMBL" id="KL596630">
    <property type="protein sequence ID" value="KER32827.1"/>
    <property type="molecule type" value="Genomic_DNA"/>
</dbReference>
<protein>
    <submittedName>
        <fullName evidence="2">Uncharacterized protein</fullName>
    </submittedName>
</protein>
<reference evidence="2 3" key="1">
    <citation type="submission" date="2013-11" db="EMBL/GenBank/DDBJ databases">
        <title>Opisthorchis viverrini - life in the bile duct.</title>
        <authorList>
            <person name="Young N.D."/>
            <person name="Nagarajan N."/>
            <person name="Lin S.J."/>
            <person name="Korhonen P.K."/>
            <person name="Jex A.R."/>
            <person name="Hall R.S."/>
            <person name="Safavi-Hemami H."/>
            <person name="Kaewkong W."/>
            <person name="Bertrand D."/>
            <person name="Gao S."/>
            <person name="Seet Q."/>
            <person name="Wongkham S."/>
            <person name="Teh B.T."/>
            <person name="Wongkham C."/>
            <person name="Intapan P.M."/>
            <person name="Maleewong W."/>
            <person name="Yang X."/>
            <person name="Hu M."/>
            <person name="Wang Z."/>
            <person name="Hofmann A."/>
            <person name="Sternberg P.W."/>
            <person name="Tan P."/>
            <person name="Wang J."/>
            <person name="Gasser R.B."/>
        </authorList>
    </citation>
    <scope>NUCLEOTIDE SEQUENCE [LARGE SCALE GENOMIC DNA]</scope>
</reference>
<name>A0A075A3I7_OPIVI</name>
<dbReference type="KEGG" id="ovi:T265_12720"/>
<proteinExistence type="predicted"/>
<feature type="transmembrane region" description="Helical" evidence="1">
    <location>
        <begin position="34"/>
        <end position="55"/>
    </location>
</feature>
<keyword evidence="1" id="KW-0472">Membrane</keyword>
<dbReference type="CTD" id="20326888"/>
<dbReference type="RefSeq" id="XP_009163424.1">
    <property type="nucleotide sequence ID" value="XM_009165160.1"/>
</dbReference>
<evidence type="ECO:0000256" key="1">
    <source>
        <dbReference type="SAM" id="Phobius"/>
    </source>
</evidence>
<keyword evidence="3" id="KW-1185">Reference proteome</keyword>
<dbReference type="AlphaFoldDB" id="A0A075A3I7"/>
<keyword evidence="1" id="KW-0812">Transmembrane</keyword>
<gene>
    <name evidence="2" type="ORF">T265_12720</name>
</gene>
<evidence type="ECO:0000313" key="2">
    <source>
        <dbReference type="EMBL" id="KER32827.1"/>
    </source>
</evidence>
<dbReference type="Proteomes" id="UP000054324">
    <property type="component" value="Unassembled WGS sequence"/>
</dbReference>
<accession>A0A075A3I7</accession>
<sequence>MLRLLSTAPLLQASKRNFQLHFHEATIAPKRTRMFLFLVTAVALPSNVWAFFFVFRREHERKEREKIEGPSYVRKMPRYIK</sequence>
<evidence type="ECO:0000313" key="3">
    <source>
        <dbReference type="Proteomes" id="UP000054324"/>
    </source>
</evidence>
<feature type="non-terminal residue" evidence="2">
    <location>
        <position position="81"/>
    </location>
</feature>
<organism evidence="2 3">
    <name type="scientific">Opisthorchis viverrini</name>
    <name type="common">Southeast Asian liver fluke</name>
    <dbReference type="NCBI Taxonomy" id="6198"/>
    <lineage>
        <taxon>Eukaryota</taxon>
        <taxon>Metazoa</taxon>
        <taxon>Spiralia</taxon>
        <taxon>Lophotrochozoa</taxon>
        <taxon>Platyhelminthes</taxon>
        <taxon>Trematoda</taxon>
        <taxon>Digenea</taxon>
        <taxon>Opisthorchiida</taxon>
        <taxon>Opisthorchiata</taxon>
        <taxon>Opisthorchiidae</taxon>
        <taxon>Opisthorchis</taxon>
    </lineage>
</organism>
<dbReference type="OrthoDB" id="6248600at2759"/>
<keyword evidence="1" id="KW-1133">Transmembrane helix</keyword>
<dbReference type="GeneID" id="20326888"/>